<name>A0A0J9C6Z6_9FIRM</name>
<dbReference type="GeneID" id="93161851"/>
<dbReference type="Gene3D" id="1.20.1640.10">
    <property type="entry name" value="Multidrug efflux transporter AcrB transmembrane domain"/>
    <property type="match status" value="2"/>
</dbReference>
<proteinExistence type="predicted"/>
<dbReference type="OrthoDB" id="9782006at2"/>
<keyword evidence="5 6" id="KW-0472">Membrane</keyword>
<dbReference type="AlphaFoldDB" id="A0A0J9C6Z6"/>
<dbReference type="InterPro" id="IPR050545">
    <property type="entry name" value="Mycobact_MmpL"/>
</dbReference>
<dbReference type="EMBL" id="ADLK01000019">
    <property type="protein sequence ID" value="KMW20191.1"/>
    <property type="molecule type" value="Genomic_DNA"/>
</dbReference>
<evidence type="ECO:0000256" key="4">
    <source>
        <dbReference type="ARBA" id="ARBA00022989"/>
    </source>
</evidence>
<evidence type="ECO:0000256" key="6">
    <source>
        <dbReference type="SAM" id="Phobius"/>
    </source>
</evidence>
<feature type="transmembrane region" description="Helical" evidence="6">
    <location>
        <begin position="335"/>
        <end position="354"/>
    </location>
</feature>
<evidence type="ECO:0000256" key="3">
    <source>
        <dbReference type="ARBA" id="ARBA00022692"/>
    </source>
</evidence>
<evidence type="ECO:0000256" key="1">
    <source>
        <dbReference type="ARBA" id="ARBA00004651"/>
    </source>
</evidence>
<organism evidence="8 9">
    <name type="scientific">[Clostridium] citroniae WAL-19142</name>
    <dbReference type="NCBI Taxonomy" id="742734"/>
    <lineage>
        <taxon>Bacteria</taxon>
        <taxon>Bacillati</taxon>
        <taxon>Bacillota</taxon>
        <taxon>Clostridia</taxon>
        <taxon>Lachnospirales</taxon>
        <taxon>Lachnospiraceae</taxon>
        <taxon>Enterocloster</taxon>
    </lineage>
</organism>
<accession>A0A0J9C6Z6</accession>
<dbReference type="InterPro" id="IPR004869">
    <property type="entry name" value="MMPL_dom"/>
</dbReference>
<comment type="subcellular location">
    <subcellularLocation>
        <location evidence="1">Cell membrane</location>
        <topology evidence="1">Multi-pass membrane protein</topology>
    </subcellularLocation>
</comment>
<protein>
    <recommendedName>
        <fullName evidence="7">Membrane transport protein MMPL domain-containing protein</fullName>
    </recommendedName>
</protein>
<evidence type="ECO:0000256" key="2">
    <source>
        <dbReference type="ARBA" id="ARBA00022475"/>
    </source>
</evidence>
<feature type="transmembrane region" description="Helical" evidence="6">
    <location>
        <begin position="598"/>
        <end position="619"/>
    </location>
</feature>
<reference evidence="8 9" key="1">
    <citation type="submission" date="2011-04" db="EMBL/GenBank/DDBJ databases">
        <title>The Genome Sequence of Clostridium citroniae WAL-19142.</title>
        <authorList>
            <consortium name="The Broad Institute Genome Sequencing Platform"/>
            <person name="Earl A."/>
            <person name="Ward D."/>
            <person name="Feldgarden M."/>
            <person name="Gevers D."/>
            <person name="Warren Y.A."/>
            <person name="Tyrrell K.L."/>
            <person name="Citron D.M."/>
            <person name="Goldstein E.J."/>
            <person name="Daigneault M."/>
            <person name="Allen-Vercoe E."/>
            <person name="Young S.K."/>
            <person name="Zeng Q."/>
            <person name="Gargeya S."/>
            <person name="Fitzgerald M."/>
            <person name="Haas B."/>
            <person name="Abouelleil A."/>
            <person name="Alvarado L."/>
            <person name="Arachchi H.M."/>
            <person name="Berlin A."/>
            <person name="Brown A."/>
            <person name="Chapman S.B."/>
            <person name="Chen Z."/>
            <person name="Dunbar C."/>
            <person name="Freedman E."/>
            <person name="Gearin G."/>
            <person name="Gellesch M."/>
            <person name="Goldberg J."/>
            <person name="Griggs A."/>
            <person name="Gujja S."/>
            <person name="Heilman E.R."/>
            <person name="Heiman D."/>
            <person name="Howarth C."/>
            <person name="Larson L."/>
            <person name="Lui A."/>
            <person name="MacDonald P.J."/>
            <person name="Mehta T."/>
            <person name="Montmayeur A."/>
            <person name="Murphy C."/>
            <person name="Neiman D."/>
            <person name="Pearson M."/>
            <person name="Priest M."/>
            <person name="Roberts A."/>
            <person name="Saif S."/>
            <person name="Shea T."/>
            <person name="Shenoy N."/>
            <person name="Sisk P."/>
            <person name="Stolte C."/>
            <person name="Sykes S."/>
            <person name="White J."/>
            <person name="Yandava C."/>
            <person name="Wortman J."/>
            <person name="Nusbaum C."/>
            <person name="Birren B."/>
        </authorList>
    </citation>
    <scope>NUCLEOTIDE SEQUENCE [LARGE SCALE GENOMIC DNA]</scope>
    <source>
        <strain evidence="8 9">WAL-19142</strain>
    </source>
</reference>
<keyword evidence="4 6" id="KW-1133">Transmembrane helix</keyword>
<dbReference type="PATRIC" id="fig|742734.4.peg.2377"/>
<feature type="transmembrane region" description="Helical" evidence="6">
    <location>
        <begin position="40"/>
        <end position="60"/>
    </location>
</feature>
<feature type="transmembrane region" description="Helical" evidence="6">
    <location>
        <begin position="548"/>
        <end position="566"/>
    </location>
</feature>
<dbReference type="PANTHER" id="PTHR33406:SF13">
    <property type="entry name" value="MEMBRANE PROTEIN YDFJ"/>
    <property type="match status" value="1"/>
</dbReference>
<feature type="domain" description="Membrane transport protein MMPL" evidence="7">
    <location>
        <begin position="491"/>
        <end position="719"/>
    </location>
</feature>
<comment type="caution">
    <text evidence="8">The sequence shown here is derived from an EMBL/GenBank/DDBJ whole genome shotgun (WGS) entry which is preliminary data.</text>
</comment>
<evidence type="ECO:0000259" key="7">
    <source>
        <dbReference type="Pfam" id="PF03176"/>
    </source>
</evidence>
<dbReference type="Proteomes" id="UP000037392">
    <property type="component" value="Unassembled WGS sequence"/>
</dbReference>
<feature type="transmembrane region" description="Helical" evidence="6">
    <location>
        <begin position="298"/>
        <end position="323"/>
    </location>
</feature>
<dbReference type="RefSeq" id="WP_007860693.1">
    <property type="nucleotide sequence ID" value="NZ_KQ235877.1"/>
</dbReference>
<evidence type="ECO:0000313" key="8">
    <source>
        <dbReference type="EMBL" id="KMW20191.1"/>
    </source>
</evidence>
<evidence type="ECO:0000313" key="9">
    <source>
        <dbReference type="Proteomes" id="UP000037392"/>
    </source>
</evidence>
<dbReference type="GO" id="GO:0005886">
    <property type="term" value="C:plasma membrane"/>
    <property type="evidence" value="ECO:0007669"/>
    <property type="project" value="UniProtKB-SubCell"/>
</dbReference>
<keyword evidence="3 6" id="KW-0812">Transmembrane</keyword>
<dbReference type="SUPFAM" id="SSF82866">
    <property type="entry name" value="Multidrug efflux transporter AcrB transmembrane domain"/>
    <property type="match status" value="2"/>
</dbReference>
<sequence>MGQRLLDRLKRKTHRVKGQEQADGLSVSARLAGFIIHKKGWIESVFVAGCIFSLIAMLFVNVNYDLTEYLPDTAQSCIGLDLMENEFGYPGTARLMIKDVSLYEAKQYKDKLEAVDGVDQILWCDSTVNIYSGEDFINQKDIEDYYKDGCAVMDITFDEGDTTKKTSQAIDEMKAITGDKGYYVGMAVQNKSLTENVESEMNLILTVAVIMIFAVLCITTTAWSEPFLFLLVMGVAILLNRGTNIFIGTVSFLTNNVAMVLQLATSMDYSIFLLDAFSRERQKGKTEEEAMVGAIEEAINSIFASSLTTVVGFLALVSMNFTIGFDMGLVLAKGIVFSLITVVFFMPAMILKFTKWNDKTRHRPFLPSFRKFSEWVYKVRYASLIIMVLLTPPAYVAQGMNDFLYGNSAVGASEGTQVYADDQEISQKFGRSNMLLALYPNTSPVLEKEMSDEIEDLPYVKSVMSLANTLPVGIPEDFLPYSLTSELHTKDSCRMLIYIRTKTESDQAFKCTDEIQSIVDRYYPDGAYLVGETPSTQDIKTTITSDNARVNTLSLLGVFLVVMFSFRSFIIPVVVMIPIQVAIFLNMAMPYLQGDTMVFMGYIIVSSIQLGATVDYSILMTNNYVSCRKTLPKKEACIQALMLSCPSIFTSGTIIILAGYIIHFISTTAAIGDLGHLIGRGGLFSVILVLTVLPALLALFDRIITSNEWDRLQKHLRKRHEKRKAIIKAGLGTIVNKITIGNKRNNEPSEVESNEV</sequence>
<feature type="transmembrane region" description="Helical" evidence="6">
    <location>
        <begin position="682"/>
        <end position="704"/>
    </location>
</feature>
<dbReference type="PANTHER" id="PTHR33406">
    <property type="entry name" value="MEMBRANE PROTEIN MJ1562-RELATED"/>
    <property type="match status" value="1"/>
</dbReference>
<feature type="domain" description="Membrane transport protein MMPL" evidence="7">
    <location>
        <begin position="161"/>
        <end position="359"/>
    </location>
</feature>
<feature type="transmembrane region" description="Helical" evidence="6">
    <location>
        <begin position="227"/>
        <end position="247"/>
    </location>
</feature>
<feature type="transmembrane region" description="Helical" evidence="6">
    <location>
        <begin position="640"/>
        <end position="662"/>
    </location>
</feature>
<keyword evidence="2" id="KW-1003">Cell membrane</keyword>
<dbReference type="Pfam" id="PF03176">
    <property type="entry name" value="MMPL"/>
    <property type="match status" value="2"/>
</dbReference>
<gene>
    <name evidence="8" type="ORF">HMPREF9470_02206</name>
</gene>
<feature type="transmembrane region" description="Helical" evidence="6">
    <location>
        <begin position="201"/>
        <end position="220"/>
    </location>
</feature>
<evidence type="ECO:0000256" key="5">
    <source>
        <dbReference type="ARBA" id="ARBA00023136"/>
    </source>
</evidence>